<dbReference type="RefSeq" id="WP_149265925.1">
    <property type="nucleotide sequence ID" value="NZ_VFJB01000004.1"/>
</dbReference>
<keyword evidence="3" id="KW-1185">Reference proteome</keyword>
<reference evidence="2 3" key="1">
    <citation type="submission" date="2019-06" db="EMBL/GenBank/DDBJ databases">
        <title>Genomic insights into carbon and energy metabolism of Deferribacter autotrophicus revealed new metabolic traits in the phylum Deferribacteres.</title>
        <authorList>
            <person name="Slobodkin A.I."/>
            <person name="Slobodkina G.B."/>
            <person name="Allioux M."/>
            <person name="Alain K."/>
            <person name="Jebbar M."/>
            <person name="Shadrin V."/>
            <person name="Kublanov I.V."/>
            <person name="Toshchakov S.V."/>
            <person name="Bonch-Osmolovskaya E.A."/>
        </authorList>
    </citation>
    <scope>NUCLEOTIDE SEQUENCE [LARGE SCALE GENOMIC DNA]</scope>
    <source>
        <strain evidence="2 3">SL50</strain>
    </source>
</reference>
<dbReference type="GO" id="GO:0003677">
    <property type="term" value="F:DNA binding"/>
    <property type="evidence" value="ECO:0007669"/>
    <property type="project" value="InterPro"/>
</dbReference>
<sequence length="89" mass="10073">MFGEDLKKDLLTRLAKIEGQVRGIAKMIESDKYCIDIINQVSAVRGALDKVALKILKKHVNTCVVNAIKSDKSEEIIEELIKTIDRYLK</sequence>
<evidence type="ECO:0000313" key="3">
    <source>
        <dbReference type="Proteomes" id="UP000322876"/>
    </source>
</evidence>
<accession>A0A5A8F3D9</accession>
<dbReference type="GO" id="GO:0045892">
    <property type="term" value="P:negative regulation of DNA-templated transcription"/>
    <property type="evidence" value="ECO:0007669"/>
    <property type="project" value="UniProtKB-ARBA"/>
</dbReference>
<dbReference type="CDD" id="cd10148">
    <property type="entry name" value="CsoR-like_DUF156"/>
    <property type="match status" value="1"/>
</dbReference>
<comment type="caution">
    <text evidence="2">The sequence shown here is derived from an EMBL/GenBank/DDBJ whole genome shotgun (WGS) entry which is preliminary data.</text>
</comment>
<name>A0A5A8F3D9_9BACT</name>
<dbReference type="AlphaFoldDB" id="A0A5A8F3D9"/>
<dbReference type="GO" id="GO:0046872">
    <property type="term" value="F:metal ion binding"/>
    <property type="evidence" value="ECO:0007669"/>
    <property type="project" value="InterPro"/>
</dbReference>
<gene>
    <name evidence="2" type="ORF">FHQ18_04195</name>
</gene>
<dbReference type="Gene3D" id="1.20.58.1000">
    <property type="entry name" value="Metal-sensitive repressor, helix protomer"/>
    <property type="match status" value="1"/>
</dbReference>
<dbReference type="Pfam" id="PF02583">
    <property type="entry name" value="Trns_repr_metal"/>
    <property type="match status" value="1"/>
</dbReference>
<evidence type="ECO:0000313" key="2">
    <source>
        <dbReference type="EMBL" id="KAA0258368.1"/>
    </source>
</evidence>
<proteinExistence type="inferred from homology"/>
<dbReference type="PANTHER" id="PTHR33677:SF3">
    <property type="entry name" value="COPPER-SENSING TRANSCRIPTIONAL REPRESSOR RICR"/>
    <property type="match status" value="1"/>
</dbReference>
<evidence type="ECO:0000256" key="1">
    <source>
        <dbReference type="ARBA" id="ARBA00005260"/>
    </source>
</evidence>
<dbReference type="InterPro" id="IPR038390">
    <property type="entry name" value="Metal_Tscrpt_repr_sf"/>
</dbReference>
<dbReference type="OrthoDB" id="9811244at2"/>
<comment type="similarity">
    <text evidence="1">Belongs to the FrmR/RcnR family.</text>
</comment>
<dbReference type="EMBL" id="VFJB01000004">
    <property type="protein sequence ID" value="KAA0258368.1"/>
    <property type="molecule type" value="Genomic_DNA"/>
</dbReference>
<dbReference type="InterPro" id="IPR003735">
    <property type="entry name" value="Metal_Tscrpt_repr"/>
</dbReference>
<dbReference type="Proteomes" id="UP000322876">
    <property type="component" value="Unassembled WGS sequence"/>
</dbReference>
<organism evidence="2 3">
    <name type="scientific">Deferribacter autotrophicus</name>
    <dbReference type="NCBI Taxonomy" id="500465"/>
    <lineage>
        <taxon>Bacteria</taxon>
        <taxon>Pseudomonadati</taxon>
        <taxon>Deferribacterota</taxon>
        <taxon>Deferribacteres</taxon>
        <taxon>Deferribacterales</taxon>
        <taxon>Deferribacteraceae</taxon>
        <taxon>Deferribacter</taxon>
    </lineage>
</organism>
<dbReference type="PANTHER" id="PTHR33677">
    <property type="entry name" value="TRANSCRIPTIONAL REPRESSOR FRMR-RELATED"/>
    <property type="match status" value="1"/>
</dbReference>
<protein>
    <submittedName>
        <fullName evidence="2">Metal-sensitive transcriptional regulator</fullName>
    </submittedName>
</protein>